<organism evidence="1 2">
    <name type="scientific">Tectimicrobiota bacterium</name>
    <dbReference type="NCBI Taxonomy" id="2528274"/>
    <lineage>
        <taxon>Bacteria</taxon>
        <taxon>Pseudomonadati</taxon>
        <taxon>Nitrospinota/Tectimicrobiota group</taxon>
        <taxon>Candidatus Tectimicrobiota</taxon>
    </lineage>
</organism>
<dbReference type="AlphaFoldDB" id="A0A932HYZ4"/>
<dbReference type="Proteomes" id="UP000782312">
    <property type="component" value="Unassembled WGS sequence"/>
</dbReference>
<evidence type="ECO:0000313" key="1">
    <source>
        <dbReference type="EMBL" id="MBI3127867.1"/>
    </source>
</evidence>
<accession>A0A932HYZ4</accession>
<proteinExistence type="predicted"/>
<comment type="caution">
    <text evidence="1">The sequence shown here is derived from an EMBL/GenBank/DDBJ whole genome shotgun (WGS) entry which is preliminary data.</text>
</comment>
<dbReference type="EMBL" id="JACPUR010000019">
    <property type="protein sequence ID" value="MBI3127867.1"/>
    <property type="molecule type" value="Genomic_DNA"/>
</dbReference>
<evidence type="ECO:0000313" key="2">
    <source>
        <dbReference type="Proteomes" id="UP000782312"/>
    </source>
</evidence>
<name>A0A932HYZ4_UNCTE</name>
<sequence>MAEDRVYVDILERAARIAGTALRDPDAAHLFALPLFDDGTPGGRRIPVGRARIDDEILCYPEGSATRESSVRALGHYLKETLRSG</sequence>
<reference evidence="1" key="1">
    <citation type="submission" date="2020-07" db="EMBL/GenBank/DDBJ databases">
        <title>Huge and variable diversity of episymbiotic CPR bacteria and DPANN archaea in groundwater ecosystems.</title>
        <authorList>
            <person name="He C.Y."/>
            <person name="Keren R."/>
            <person name="Whittaker M."/>
            <person name="Farag I.F."/>
            <person name="Doudna J."/>
            <person name="Cate J.H.D."/>
            <person name="Banfield J.F."/>
        </authorList>
    </citation>
    <scope>NUCLEOTIDE SEQUENCE</scope>
    <source>
        <strain evidence="1">NC_groundwater_763_Ag_S-0.2um_68_21</strain>
    </source>
</reference>
<gene>
    <name evidence="1" type="ORF">HYZ11_09705</name>
</gene>
<protein>
    <submittedName>
        <fullName evidence="1">Uncharacterized protein</fullName>
    </submittedName>
</protein>